<reference evidence="2 3" key="1">
    <citation type="journal article" date="2014" name="Nature">
        <title>An environmental bacterial taxon with a large and distinct metabolic repertoire.</title>
        <authorList>
            <person name="Wilson M.C."/>
            <person name="Mori T."/>
            <person name="Ruckert C."/>
            <person name="Uria A.R."/>
            <person name="Helf M.J."/>
            <person name="Takada K."/>
            <person name="Gernert C."/>
            <person name="Steffens U.A."/>
            <person name="Heycke N."/>
            <person name="Schmitt S."/>
            <person name="Rinke C."/>
            <person name="Helfrich E.J."/>
            <person name="Brachmann A.O."/>
            <person name="Gurgui C."/>
            <person name="Wakimoto T."/>
            <person name="Kracht M."/>
            <person name="Crusemann M."/>
            <person name="Hentschel U."/>
            <person name="Abe I."/>
            <person name="Matsunaga S."/>
            <person name="Kalinowski J."/>
            <person name="Takeyama H."/>
            <person name="Piel J."/>
        </authorList>
    </citation>
    <scope>NUCLEOTIDE SEQUENCE [LARGE SCALE GENOMIC DNA]</scope>
    <source>
        <strain evidence="3">TSY2</strain>
    </source>
</reference>
<accession>W4LVM4</accession>
<evidence type="ECO:0000256" key="1">
    <source>
        <dbReference type="SAM" id="MobiDB-lite"/>
    </source>
</evidence>
<protein>
    <submittedName>
        <fullName evidence="2">Uncharacterized protein</fullName>
    </submittedName>
</protein>
<keyword evidence="3" id="KW-1185">Reference proteome</keyword>
<sequence length="62" mass="6941">MQRTKKWINLIMALGVILVLGLAMTARTLTHHRFQRWKAGTASRFQSTQELSTNPVTANSAS</sequence>
<evidence type="ECO:0000313" key="2">
    <source>
        <dbReference type="EMBL" id="ETX01422.1"/>
    </source>
</evidence>
<name>W4LVM4_9BACT</name>
<dbReference type="EMBL" id="AZHX01001621">
    <property type="protein sequence ID" value="ETX01422.1"/>
    <property type="molecule type" value="Genomic_DNA"/>
</dbReference>
<evidence type="ECO:0000313" key="3">
    <source>
        <dbReference type="Proteomes" id="UP000019140"/>
    </source>
</evidence>
<organism evidence="2 3">
    <name type="scientific">Candidatus Entotheonella gemina</name>
    <dbReference type="NCBI Taxonomy" id="1429439"/>
    <lineage>
        <taxon>Bacteria</taxon>
        <taxon>Pseudomonadati</taxon>
        <taxon>Nitrospinota/Tectimicrobiota group</taxon>
        <taxon>Candidatus Tectimicrobiota</taxon>
        <taxon>Candidatus Entotheonellia</taxon>
        <taxon>Candidatus Entotheonellales</taxon>
        <taxon>Candidatus Entotheonellaceae</taxon>
        <taxon>Candidatus Entotheonella</taxon>
    </lineage>
</organism>
<comment type="caution">
    <text evidence="2">The sequence shown here is derived from an EMBL/GenBank/DDBJ whole genome shotgun (WGS) entry which is preliminary data.</text>
</comment>
<feature type="region of interest" description="Disordered" evidence="1">
    <location>
        <begin position="43"/>
        <end position="62"/>
    </location>
</feature>
<proteinExistence type="predicted"/>
<dbReference type="Proteomes" id="UP000019140">
    <property type="component" value="Unassembled WGS sequence"/>
</dbReference>
<gene>
    <name evidence="2" type="ORF">ETSY2_37240</name>
</gene>
<dbReference type="HOGENOM" id="CLU_2895611_0_0_7"/>
<dbReference type="AlphaFoldDB" id="W4LVM4"/>